<dbReference type="AlphaFoldDB" id="A0A392MMQ9"/>
<dbReference type="Pfam" id="PF03140">
    <property type="entry name" value="DUF247"/>
    <property type="match status" value="1"/>
</dbReference>
<sequence>MLEFKFSSSSLSQENADDVLILMFIRLFKEISPFKMFEEYPNIQVLECAHLLDFLYDMIVPKLEKQDDIIEVEIQQEVDQQEGDEKSSTNDSIHVKQFFNFLWELLSKLIKGIKLLKKPIEHVFNSQEKDEEEKPKDENSSTLMNKTPLVEEIAIPSVEQLVISGPLVMARYTELMNGIIDSENDAKILREKGIILNHLKSDKEVANMWNGMSKSLRLSR</sequence>
<feature type="non-terminal residue" evidence="1">
    <location>
        <position position="220"/>
    </location>
</feature>
<dbReference type="EMBL" id="LXQA010014863">
    <property type="protein sequence ID" value="MCH88790.1"/>
    <property type="molecule type" value="Genomic_DNA"/>
</dbReference>
<comment type="caution">
    <text evidence="1">The sequence shown here is derived from an EMBL/GenBank/DDBJ whole genome shotgun (WGS) entry which is preliminary data.</text>
</comment>
<keyword evidence="2" id="KW-1185">Reference proteome</keyword>
<evidence type="ECO:0000313" key="2">
    <source>
        <dbReference type="Proteomes" id="UP000265520"/>
    </source>
</evidence>
<dbReference type="InterPro" id="IPR004158">
    <property type="entry name" value="DUF247_pln"/>
</dbReference>
<name>A0A392MMQ9_9FABA</name>
<accession>A0A392MMQ9</accession>
<gene>
    <name evidence="1" type="ORF">A2U01_0009683</name>
</gene>
<organism evidence="1 2">
    <name type="scientific">Trifolium medium</name>
    <dbReference type="NCBI Taxonomy" id="97028"/>
    <lineage>
        <taxon>Eukaryota</taxon>
        <taxon>Viridiplantae</taxon>
        <taxon>Streptophyta</taxon>
        <taxon>Embryophyta</taxon>
        <taxon>Tracheophyta</taxon>
        <taxon>Spermatophyta</taxon>
        <taxon>Magnoliopsida</taxon>
        <taxon>eudicotyledons</taxon>
        <taxon>Gunneridae</taxon>
        <taxon>Pentapetalae</taxon>
        <taxon>rosids</taxon>
        <taxon>fabids</taxon>
        <taxon>Fabales</taxon>
        <taxon>Fabaceae</taxon>
        <taxon>Papilionoideae</taxon>
        <taxon>50 kb inversion clade</taxon>
        <taxon>NPAAA clade</taxon>
        <taxon>Hologalegina</taxon>
        <taxon>IRL clade</taxon>
        <taxon>Trifolieae</taxon>
        <taxon>Trifolium</taxon>
    </lineage>
</organism>
<protein>
    <submittedName>
        <fullName evidence="1">UPF0481 protein</fullName>
    </submittedName>
</protein>
<evidence type="ECO:0000313" key="1">
    <source>
        <dbReference type="EMBL" id="MCH88790.1"/>
    </source>
</evidence>
<reference evidence="1 2" key="1">
    <citation type="journal article" date="2018" name="Front. Plant Sci.">
        <title>Red Clover (Trifolium pratense) and Zigzag Clover (T. medium) - A Picture of Genomic Similarities and Differences.</title>
        <authorList>
            <person name="Dluhosova J."/>
            <person name="Istvanek J."/>
            <person name="Nedelnik J."/>
            <person name="Repkova J."/>
        </authorList>
    </citation>
    <scope>NUCLEOTIDE SEQUENCE [LARGE SCALE GENOMIC DNA]</scope>
    <source>
        <strain evidence="2">cv. 10/8</strain>
        <tissue evidence="1">Leaf</tissue>
    </source>
</reference>
<proteinExistence type="predicted"/>
<dbReference type="Proteomes" id="UP000265520">
    <property type="component" value="Unassembled WGS sequence"/>
</dbReference>